<organism evidence="2 3">
    <name type="scientific">Pseudoalteromonas lipolytica</name>
    <dbReference type="NCBI Taxonomy" id="570156"/>
    <lineage>
        <taxon>Bacteria</taxon>
        <taxon>Pseudomonadati</taxon>
        <taxon>Pseudomonadota</taxon>
        <taxon>Gammaproteobacteria</taxon>
        <taxon>Alteromonadales</taxon>
        <taxon>Pseudoalteromonadaceae</taxon>
        <taxon>Pseudoalteromonas</taxon>
    </lineage>
</organism>
<dbReference type="EMBL" id="CP032090">
    <property type="protein sequence ID" value="AXV65190.1"/>
    <property type="molecule type" value="Genomic_DNA"/>
</dbReference>
<proteinExistence type="predicted"/>
<evidence type="ECO:0000256" key="1">
    <source>
        <dbReference type="SAM" id="SignalP"/>
    </source>
</evidence>
<name>A0AAD0RZ03_9GAMM</name>
<reference evidence="2 3" key="1">
    <citation type="submission" date="2018-08" db="EMBL/GenBank/DDBJ databases">
        <title>Draft genome sequence of Pseudoalteromonas donghaensis HJ51.</title>
        <authorList>
            <person name="Oh J."/>
            <person name="Roh D."/>
        </authorList>
    </citation>
    <scope>NUCLEOTIDE SEQUENCE [LARGE SCALE GENOMIC DNA]</scope>
    <source>
        <strain evidence="2 3">HJ51</strain>
    </source>
</reference>
<dbReference type="RefSeq" id="WP_118844246.1">
    <property type="nucleotide sequence ID" value="NZ_CP032090.1"/>
</dbReference>
<sequence>MKINLISGLSAVVVSLFSLQLLCAERASYVVGVENIEYLPYYEGSDNNNSRFTGYSAQLLKLFGRKYDYNIVFYPTPLNRLYKDFITQSYLDFKYPDNPQWQKSFKDIYTKTKQIVYSKPVVTTVTGIASLNPDTQLSDCTRFGKVRGFTSQRFKAYFVKEGIAVIETADTTELISLLLLNRINCIYISRDVLNYKLRKKLNVTTDVYFHELLGVDVQDFHVSTINHPEIITQFNQFLATYSEEIQELKEKFSIGQ</sequence>
<dbReference type="KEGG" id="pdj:D0907_07895"/>
<feature type="chain" id="PRO_5042127002" evidence="1">
    <location>
        <begin position="24"/>
        <end position="256"/>
    </location>
</feature>
<dbReference type="AlphaFoldDB" id="A0AAD0RZ03"/>
<evidence type="ECO:0000313" key="3">
    <source>
        <dbReference type="Proteomes" id="UP000264605"/>
    </source>
</evidence>
<dbReference type="SUPFAM" id="SSF53850">
    <property type="entry name" value="Periplasmic binding protein-like II"/>
    <property type="match status" value="1"/>
</dbReference>
<keyword evidence="1" id="KW-0732">Signal</keyword>
<accession>A0AAD0RZ03</accession>
<feature type="signal peptide" evidence="1">
    <location>
        <begin position="1"/>
        <end position="23"/>
    </location>
</feature>
<dbReference type="GeneID" id="99505379"/>
<dbReference type="Proteomes" id="UP000264605">
    <property type="component" value="Chromosome"/>
</dbReference>
<protein>
    <submittedName>
        <fullName evidence="2">Amino acid ABC transporter substrate-binding protein</fullName>
    </submittedName>
</protein>
<evidence type="ECO:0000313" key="2">
    <source>
        <dbReference type="EMBL" id="AXV65190.1"/>
    </source>
</evidence>
<gene>
    <name evidence="2" type="ORF">D0907_07895</name>
</gene>
<dbReference type="Gene3D" id="3.40.190.10">
    <property type="entry name" value="Periplasmic binding protein-like II"/>
    <property type="match status" value="2"/>
</dbReference>